<dbReference type="PROSITE" id="PS51140">
    <property type="entry name" value="CUE"/>
    <property type="match status" value="1"/>
</dbReference>
<dbReference type="InterPro" id="IPR041158">
    <property type="entry name" value="Cue1_U7BR"/>
</dbReference>
<feature type="compositionally biased region" description="Pro residues" evidence="1">
    <location>
        <begin position="106"/>
        <end position="115"/>
    </location>
</feature>
<dbReference type="GO" id="GO:0043130">
    <property type="term" value="F:ubiquitin binding"/>
    <property type="evidence" value="ECO:0007669"/>
    <property type="project" value="InterPro"/>
</dbReference>
<keyword evidence="2" id="KW-1133">Transmembrane helix</keyword>
<dbReference type="OrthoDB" id="3824970at2759"/>
<evidence type="ECO:0000313" key="4">
    <source>
        <dbReference type="EMBL" id="CAB4252638.1"/>
    </source>
</evidence>
<reference evidence="4 5" key="1">
    <citation type="submission" date="2020-05" db="EMBL/GenBank/DDBJ databases">
        <authorList>
            <person name="Casaregola S."/>
            <person name="Devillers H."/>
            <person name="Grondin C."/>
        </authorList>
    </citation>
    <scope>NUCLEOTIDE SEQUENCE [LARGE SCALE GENOMIC DNA]</scope>
    <source>
        <strain evidence="4 5">CLIB 1767</strain>
    </source>
</reference>
<keyword evidence="5" id="KW-1185">Reference proteome</keyword>
<dbReference type="Gene3D" id="1.10.8.10">
    <property type="entry name" value="DNA helicase RuvA subunit, C-terminal domain"/>
    <property type="match status" value="1"/>
</dbReference>
<dbReference type="Gene3D" id="1.10.287.4310">
    <property type="match status" value="1"/>
</dbReference>
<sequence>MDSNILSIIITLLLGVFILKWFLQSDAHPSTDRINRTQVRGRGSTGQRARTSGNGRNEHTVTPDMIQAVQNVAPTMDVEQIRYALKQSGSVEITVERYLRGENFPFPPNYTPPVVPNGGRHSRDETSNDPRKRSNIKSDNLLTKFKININDPNCDAEFESVEFSDLDMDQRRRYMVWESRRKMEKRLETDSELKSLLNDTPISV</sequence>
<dbReference type="EMBL" id="CAEFZW010000002">
    <property type="protein sequence ID" value="CAB4252638.1"/>
    <property type="molecule type" value="Genomic_DNA"/>
</dbReference>
<evidence type="ECO:0000313" key="5">
    <source>
        <dbReference type="Proteomes" id="UP000644660"/>
    </source>
</evidence>
<evidence type="ECO:0000256" key="1">
    <source>
        <dbReference type="SAM" id="MobiDB-lite"/>
    </source>
</evidence>
<evidence type="ECO:0000259" key="3">
    <source>
        <dbReference type="PROSITE" id="PS51140"/>
    </source>
</evidence>
<organism evidence="4 5">
    <name type="scientific">Maudiozyma barnettii</name>
    <dbReference type="NCBI Taxonomy" id="61262"/>
    <lineage>
        <taxon>Eukaryota</taxon>
        <taxon>Fungi</taxon>
        <taxon>Dikarya</taxon>
        <taxon>Ascomycota</taxon>
        <taxon>Saccharomycotina</taxon>
        <taxon>Saccharomycetes</taxon>
        <taxon>Saccharomycetales</taxon>
        <taxon>Saccharomycetaceae</taxon>
        <taxon>Maudiozyma</taxon>
    </lineage>
</organism>
<dbReference type="AlphaFoldDB" id="A0A8H2VCC8"/>
<feature type="compositionally biased region" description="Basic and acidic residues" evidence="1">
    <location>
        <begin position="121"/>
        <end position="132"/>
    </location>
</feature>
<feature type="compositionally biased region" description="Polar residues" evidence="1">
    <location>
        <begin position="45"/>
        <end position="55"/>
    </location>
</feature>
<dbReference type="Pfam" id="PF18499">
    <property type="entry name" value="Cue1_U7BR"/>
    <property type="match status" value="1"/>
</dbReference>
<dbReference type="CDD" id="cd14424">
    <property type="entry name" value="CUE_Cue1p_like"/>
    <property type="match status" value="1"/>
</dbReference>
<comment type="caution">
    <text evidence="4">The sequence shown here is derived from an EMBL/GenBank/DDBJ whole genome shotgun (WGS) entry which is preliminary data.</text>
</comment>
<keyword evidence="2" id="KW-0812">Transmembrane</keyword>
<protein>
    <recommendedName>
        <fullName evidence="3">CUE domain-containing protein</fullName>
    </recommendedName>
</protein>
<name>A0A8H2VCC8_9SACH</name>
<proteinExistence type="predicted"/>
<accession>A0A8H2VCC8</accession>
<dbReference type="Pfam" id="PF02845">
    <property type="entry name" value="CUE"/>
    <property type="match status" value="1"/>
</dbReference>
<dbReference type="GeneID" id="64855771"/>
<dbReference type="Proteomes" id="UP000644660">
    <property type="component" value="Unassembled WGS sequence"/>
</dbReference>
<evidence type="ECO:0000256" key="2">
    <source>
        <dbReference type="SAM" id="Phobius"/>
    </source>
</evidence>
<keyword evidence="2" id="KW-0472">Membrane</keyword>
<feature type="domain" description="CUE" evidence="3">
    <location>
        <begin position="61"/>
        <end position="103"/>
    </location>
</feature>
<feature type="transmembrane region" description="Helical" evidence="2">
    <location>
        <begin position="6"/>
        <end position="23"/>
    </location>
</feature>
<dbReference type="RefSeq" id="XP_041404676.1">
    <property type="nucleotide sequence ID" value="XM_041548742.1"/>
</dbReference>
<dbReference type="InterPro" id="IPR003892">
    <property type="entry name" value="CUE"/>
</dbReference>
<dbReference type="SMART" id="SM00546">
    <property type="entry name" value="CUE"/>
    <property type="match status" value="1"/>
</dbReference>
<feature type="region of interest" description="Disordered" evidence="1">
    <location>
        <begin position="106"/>
        <end position="137"/>
    </location>
</feature>
<feature type="region of interest" description="Disordered" evidence="1">
    <location>
        <begin position="33"/>
        <end position="60"/>
    </location>
</feature>
<gene>
    <name evidence="4" type="ORF">KABA2_02S00946</name>
</gene>